<dbReference type="EMBL" id="BPQB01000002">
    <property type="protein sequence ID" value="GJE85174.1"/>
    <property type="molecule type" value="Genomic_DNA"/>
</dbReference>
<name>A0A9P3FZW1_9APHY</name>
<reference evidence="2 3" key="1">
    <citation type="submission" date="2021-08" db="EMBL/GenBank/DDBJ databases">
        <title>Draft Genome Sequence of Phanerochaete sordida strain YK-624.</title>
        <authorList>
            <person name="Mori T."/>
            <person name="Dohra H."/>
            <person name="Suzuki T."/>
            <person name="Kawagishi H."/>
            <person name="Hirai H."/>
        </authorList>
    </citation>
    <scope>NUCLEOTIDE SEQUENCE [LARGE SCALE GENOMIC DNA]</scope>
    <source>
        <strain evidence="2 3">YK-624</strain>
    </source>
</reference>
<dbReference type="AlphaFoldDB" id="A0A9P3FZW1"/>
<evidence type="ECO:0000256" key="1">
    <source>
        <dbReference type="SAM" id="MobiDB-lite"/>
    </source>
</evidence>
<evidence type="ECO:0000313" key="3">
    <source>
        <dbReference type="Proteomes" id="UP000703269"/>
    </source>
</evidence>
<keyword evidence="3" id="KW-1185">Reference proteome</keyword>
<feature type="compositionally biased region" description="Basic residues" evidence="1">
    <location>
        <begin position="21"/>
        <end position="30"/>
    </location>
</feature>
<evidence type="ECO:0000313" key="2">
    <source>
        <dbReference type="EMBL" id="GJE85174.1"/>
    </source>
</evidence>
<dbReference type="Proteomes" id="UP000703269">
    <property type="component" value="Unassembled WGS sequence"/>
</dbReference>
<accession>A0A9P3FZW1</accession>
<protein>
    <submittedName>
        <fullName evidence="2">Uncharacterized protein</fullName>
    </submittedName>
</protein>
<gene>
    <name evidence="2" type="ORF">PsYK624_012520</name>
</gene>
<comment type="caution">
    <text evidence="2">The sequence shown here is derived from an EMBL/GenBank/DDBJ whole genome shotgun (WGS) entry which is preliminary data.</text>
</comment>
<organism evidence="2 3">
    <name type="scientific">Phanerochaete sordida</name>
    <dbReference type="NCBI Taxonomy" id="48140"/>
    <lineage>
        <taxon>Eukaryota</taxon>
        <taxon>Fungi</taxon>
        <taxon>Dikarya</taxon>
        <taxon>Basidiomycota</taxon>
        <taxon>Agaricomycotina</taxon>
        <taxon>Agaricomycetes</taxon>
        <taxon>Polyporales</taxon>
        <taxon>Phanerochaetaceae</taxon>
        <taxon>Phanerochaete</taxon>
    </lineage>
</organism>
<sequence>MSAPKWRCIQYRPCRQISARHSLKDRHRSSAMRGENNTGVAPHQHVTVRSETARRNEGILLYMHVRGRNVPVWVAMKGSALRRRMSCFQGS</sequence>
<feature type="region of interest" description="Disordered" evidence="1">
    <location>
        <begin position="20"/>
        <end position="50"/>
    </location>
</feature>
<proteinExistence type="predicted"/>